<evidence type="ECO:0000256" key="1">
    <source>
        <dbReference type="SAM" id="MobiDB-lite"/>
    </source>
</evidence>
<reference evidence="3" key="1">
    <citation type="submission" date="2022-05" db="EMBL/GenBank/DDBJ databases">
        <authorList>
            <person name="Oliphant S.A."/>
            <person name="Watson-Haigh N.S."/>
            <person name="Sumby K.M."/>
            <person name="Gardner J.M."/>
            <person name="Jiranek V."/>
        </authorList>
    </citation>
    <scope>NUCLEOTIDE SEQUENCE</scope>
    <source>
        <strain evidence="3">Ru20-1</strain>
    </source>
</reference>
<keyword evidence="2" id="KW-0472">Membrane</keyword>
<organism evidence="3 4">
    <name type="scientific">Fructilactobacillus ixorae</name>
    <dbReference type="NCBI Taxonomy" id="1750535"/>
    <lineage>
        <taxon>Bacteria</taxon>
        <taxon>Bacillati</taxon>
        <taxon>Bacillota</taxon>
        <taxon>Bacilli</taxon>
        <taxon>Lactobacillales</taxon>
        <taxon>Lactobacillaceae</taxon>
        <taxon>Fructilactobacillus</taxon>
    </lineage>
</organism>
<feature type="transmembrane region" description="Helical" evidence="2">
    <location>
        <begin position="300"/>
        <end position="319"/>
    </location>
</feature>
<feature type="compositionally biased region" description="Pro residues" evidence="1">
    <location>
        <begin position="226"/>
        <end position="235"/>
    </location>
</feature>
<evidence type="ECO:0000313" key="4">
    <source>
        <dbReference type="Proteomes" id="UP001057532"/>
    </source>
</evidence>
<feature type="compositionally biased region" description="Pro residues" evidence="1">
    <location>
        <begin position="189"/>
        <end position="214"/>
    </location>
</feature>
<keyword evidence="2" id="KW-1133">Transmembrane helix</keyword>
<evidence type="ECO:0008006" key="5">
    <source>
        <dbReference type="Google" id="ProtNLM"/>
    </source>
</evidence>
<keyword evidence="4" id="KW-1185">Reference proteome</keyword>
<dbReference type="SUPFAM" id="SSF74914">
    <property type="entry name" value="V-region of surface antigen I/II (SA I/II, PAC)"/>
    <property type="match status" value="1"/>
</dbReference>
<gene>
    <name evidence="3" type="ORF">M8332_00625</name>
</gene>
<accession>A0ABY5C4V4</accession>
<feature type="region of interest" description="Disordered" evidence="1">
    <location>
        <begin position="181"/>
        <end position="291"/>
    </location>
</feature>
<dbReference type="Proteomes" id="UP001057532">
    <property type="component" value="Chromosome"/>
</dbReference>
<feature type="compositionally biased region" description="Low complexity" evidence="1">
    <location>
        <begin position="261"/>
        <end position="275"/>
    </location>
</feature>
<keyword evidence="2" id="KW-0812">Transmembrane</keyword>
<dbReference type="EMBL" id="CP097478">
    <property type="protein sequence ID" value="USS93407.1"/>
    <property type="molecule type" value="Genomic_DNA"/>
</dbReference>
<evidence type="ECO:0000256" key="2">
    <source>
        <dbReference type="SAM" id="Phobius"/>
    </source>
</evidence>
<proteinExistence type="predicted"/>
<feature type="compositionally biased region" description="Polar residues" evidence="1">
    <location>
        <begin position="245"/>
        <end position="254"/>
    </location>
</feature>
<dbReference type="InterPro" id="IPR036234">
    <property type="entry name" value="SA_I/II_PAC_V_sf"/>
</dbReference>
<name>A0ABY5C4V4_9LACO</name>
<evidence type="ECO:0000313" key="3">
    <source>
        <dbReference type="EMBL" id="USS93407.1"/>
    </source>
</evidence>
<protein>
    <recommendedName>
        <fullName evidence="5">Gram-positive cocci surface proteins LPxTG domain-containing protein</fullName>
    </recommendedName>
</protein>
<sequence>MQSGIKNKSIRMQMTYFDANGQPINFVPGTAYAEIESLNNFASDGSEPETATVNSGGSAITIAGSSVKAKQSMLIPNFNSGLPWPSVLKGALTWNYLPGTVMDQLKQALDQYNQTGDASGCEAWIQQYYDQYNWDKTTSPYNYFGAGLIQFSGSVFDVTYAATNNPEYGCWEISTTNTKQSHLTKPQAPIAPIPPVAPVPPVKPTPTVVPPQVPATPVQPHEPAMPGNPPQPVQPNGPARPMQPATPSQPQPLTGTPKGRTQPPVQQTSQPTPVVLKGAPEQSRPRSAVLPATGTKATNWLQRLGMLLLSGVLLLLVTVSRTRRPK</sequence>
<dbReference type="Gene3D" id="2.60.530.10">
    <property type="entry name" value="Major cell-surface adhesin PAc"/>
    <property type="match status" value="1"/>
</dbReference>